<evidence type="ECO:0000256" key="1">
    <source>
        <dbReference type="ARBA" id="ARBA00022741"/>
    </source>
</evidence>
<keyword evidence="6" id="KW-1185">Reference proteome</keyword>
<feature type="region of interest" description="Disordered" evidence="3">
    <location>
        <begin position="1"/>
        <end position="37"/>
    </location>
</feature>
<dbReference type="PANTHER" id="PTHR16305:SF35">
    <property type="entry name" value="TRANSCRIPTIONAL ACTIVATOR DOMAIN"/>
    <property type="match status" value="1"/>
</dbReference>
<name>A0A7W7G1J4_9ACTN</name>
<evidence type="ECO:0000256" key="3">
    <source>
        <dbReference type="SAM" id="MobiDB-lite"/>
    </source>
</evidence>
<dbReference type="InterPro" id="IPR041664">
    <property type="entry name" value="AAA_16"/>
</dbReference>
<dbReference type="PROSITE" id="PS50043">
    <property type="entry name" value="HTH_LUXR_2"/>
    <property type="match status" value="1"/>
</dbReference>
<keyword evidence="1" id="KW-0547">Nucleotide-binding</keyword>
<dbReference type="Pfam" id="PF13191">
    <property type="entry name" value="AAA_16"/>
    <property type="match status" value="1"/>
</dbReference>
<dbReference type="InterPro" id="IPR027417">
    <property type="entry name" value="P-loop_NTPase"/>
</dbReference>
<feature type="compositionally biased region" description="Basic and acidic residues" evidence="3">
    <location>
        <begin position="11"/>
        <end position="30"/>
    </location>
</feature>
<dbReference type="GO" id="GO:0004016">
    <property type="term" value="F:adenylate cyclase activity"/>
    <property type="evidence" value="ECO:0007669"/>
    <property type="project" value="TreeGrafter"/>
</dbReference>
<proteinExistence type="predicted"/>
<feature type="domain" description="HTH luxR-type" evidence="4">
    <location>
        <begin position="856"/>
        <end position="921"/>
    </location>
</feature>
<dbReference type="InterPro" id="IPR036388">
    <property type="entry name" value="WH-like_DNA-bd_sf"/>
</dbReference>
<dbReference type="AlphaFoldDB" id="A0A7W7G1J4"/>
<comment type="caution">
    <text evidence="5">The sequence shown here is derived from an EMBL/GenBank/DDBJ whole genome shotgun (WGS) entry which is preliminary data.</text>
</comment>
<evidence type="ECO:0000313" key="5">
    <source>
        <dbReference type="EMBL" id="MBB4692782.1"/>
    </source>
</evidence>
<dbReference type="RefSeq" id="WP_184951470.1">
    <property type="nucleotide sequence ID" value="NZ_BOMC01000063.1"/>
</dbReference>
<accession>A0A7W7G1J4</accession>
<dbReference type="PANTHER" id="PTHR16305">
    <property type="entry name" value="TESTICULAR SOLUBLE ADENYLYL CYCLASE"/>
    <property type="match status" value="1"/>
</dbReference>
<dbReference type="InterPro" id="IPR016032">
    <property type="entry name" value="Sig_transdc_resp-reg_C-effctor"/>
</dbReference>
<dbReference type="EMBL" id="JACHMF010000001">
    <property type="protein sequence ID" value="MBB4692782.1"/>
    <property type="molecule type" value="Genomic_DNA"/>
</dbReference>
<evidence type="ECO:0000259" key="4">
    <source>
        <dbReference type="PROSITE" id="PS50043"/>
    </source>
</evidence>
<dbReference type="GO" id="GO:0006355">
    <property type="term" value="P:regulation of DNA-templated transcription"/>
    <property type="evidence" value="ECO:0007669"/>
    <property type="project" value="InterPro"/>
</dbReference>
<dbReference type="SMART" id="SM00421">
    <property type="entry name" value="HTH_LUXR"/>
    <property type="match status" value="1"/>
</dbReference>
<dbReference type="GO" id="GO:0003677">
    <property type="term" value="F:DNA binding"/>
    <property type="evidence" value="ECO:0007669"/>
    <property type="project" value="UniProtKB-KW"/>
</dbReference>
<dbReference type="GO" id="GO:0005737">
    <property type="term" value="C:cytoplasm"/>
    <property type="evidence" value="ECO:0007669"/>
    <property type="project" value="TreeGrafter"/>
</dbReference>
<evidence type="ECO:0000256" key="2">
    <source>
        <dbReference type="ARBA" id="ARBA00022840"/>
    </source>
</evidence>
<organism evidence="5 6">
    <name type="scientific">Paractinoplanes abujensis</name>
    <dbReference type="NCBI Taxonomy" id="882441"/>
    <lineage>
        <taxon>Bacteria</taxon>
        <taxon>Bacillati</taxon>
        <taxon>Actinomycetota</taxon>
        <taxon>Actinomycetes</taxon>
        <taxon>Micromonosporales</taxon>
        <taxon>Micromonosporaceae</taxon>
        <taxon>Paractinoplanes</taxon>
    </lineage>
</organism>
<keyword evidence="2" id="KW-0067">ATP-binding</keyword>
<dbReference type="SUPFAM" id="SSF46894">
    <property type="entry name" value="C-terminal effector domain of the bipartite response regulators"/>
    <property type="match status" value="1"/>
</dbReference>
<evidence type="ECO:0000313" key="6">
    <source>
        <dbReference type="Proteomes" id="UP000542742"/>
    </source>
</evidence>
<sequence length="921" mass="96731">MPPAVQGPEAPRSRRDAHQDVRPAPERAHPGGDGSLVGRAAETSRVAELIAAASAGVGGALVLAGEAGIGKTALLDQAEQAATGFQVVRASGAEFEREFPYAVLHQLCLPVLGHADELPERHRESLRVAFGLTAGAPDPFRVGLAALELVAAAARERPLLCVVDDAHWLDPASSRALAFLARRIGADPIAILIAVRQPLDAAGAGELDALPALAVGGLSDESARRLLTARSPFVLDERVRDRLVAEAGGNPLALLELPRAGGFALPATGSVPNRIEQAFQERFRGLPGDARLLLTVAGADPTGDPALLWAAARRLGVEGAGADAEAAGLAEFGTRVRFCHPLARSAVYRAASAHDRRAAHRELAAITDPVTAPDRRAWHRAQATVSPDADVADDLQRCAARAQARGGVAAAAAFLHRAAELSPDADRRIDRTLDAAQVYLEAGLGTTARELLMTIETAGLDDFRHARAELLRGRVAFTRPGDGAGPALMAAGARRLAALDAGRSRESYLDALEASLVVGRGGGFIPEILVAARSAPPVPEPDLLSALLSFGAGQHRVAMPMLAGLLHADRRPAWIRRPALATMISTELWDPLTIAAIAEWLVKQGRESGSPTLLRLGLAQTATDATFTGDVAKALAALAEEAAIADAAGDQPLLYPRLQLAALRGRRDETSELLGAAERARTADGSGQVTNVHWITALLGNGLGDYPAALAAGRAATAPDQLFLAGIASAELVEAAVRSREPEVAAHALESLTTRTDASGTEAGRGIAAYARGLVTGVEDHFRAAIECLAETPLIPYRGRAHLLYGEWLRRKGRRNDGIGQLRQAHELLTASGAEGFARRAADELRAAGVGVQQRAERSFDTLTPQESAVARLVAAGATSQEAAVQLFVSKRTVDAHLRNIFRKLGVTSRRQLKDHPVLTA</sequence>
<dbReference type="Gene3D" id="1.10.10.10">
    <property type="entry name" value="Winged helix-like DNA-binding domain superfamily/Winged helix DNA-binding domain"/>
    <property type="match status" value="1"/>
</dbReference>
<dbReference type="InterPro" id="IPR000792">
    <property type="entry name" value="Tscrpt_reg_LuxR_C"/>
</dbReference>
<dbReference type="PRINTS" id="PR00038">
    <property type="entry name" value="HTHLUXR"/>
</dbReference>
<keyword evidence="5" id="KW-0238">DNA-binding</keyword>
<reference evidence="5 6" key="1">
    <citation type="submission" date="2020-08" db="EMBL/GenBank/DDBJ databases">
        <title>Sequencing the genomes of 1000 actinobacteria strains.</title>
        <authorList>
            <person name="Klenk H.-P."/>
        </authorList>
    </citation>
    <scope>NUCLEOTIDE SEQUENCE [LARGE SCALE GENOMIC DNA]</scope>
    <source>
        <strain evidence="5 6">DSM 45518</strain>
    </source>
</reference>
<dbReference type="CDD" id="cd06170">
    <property type="entry name" value="LuxR_C_like"/>
    <property type="match status" value="1"/>
</dbReference>
<protein>
    <submittedName>
        <fullName evidence="5">DNA-binding CsgD family transcriptional regulator</fullName>
    </submittedName>
</protein>
<dbReference type="GO" id="GO:0005524">
    <property type="term" value="F:ATP binding"/>
    <property type="evidence" value="ECO:0007669"/>
    <property type="project" value="UniProtKB-KW"/>
</dbReference>
<dbReference type="SUPFAM" id="SSF52540">
    <property type="entry name" value="P-loop containing nucleoside triphosphate hydrolases"/>
    <property type="match status" value="1"/>
</dbReference>
<gene>
    <name evidence="5" type="ORF">BKA14_002930</name>
</gene>
<dbReference type="Proteomes" id="UP000542742">
    <property type="component" value="Unassembled WGS sequence"/>
</dbReference>
<dbReference type="Pfam" id="PF00196">
    <property type="entry name" value="GerE"/>
    <property type="match status" value="1"/>
</dbReference>